<dbReference type="Gene3D" id="1.10.10.60">
    <property type="entry name" value="Homeodomain-like"/>
    <property type="match status" value="2"/>
</dbReference>
<evidence type="ECO:0000259" key="7">
    <source>
        <dbReference type="PROSITE" id="PS50016"/>
    </source>
</evidence>
<dbReference type="SUPFAM" id="SSF54171">
    <property type="entry name" value="DNA-binding domain"/>
    <property type="match status" value="1"/>
</dbReference>
<dbReference type="InterPro" id="IPR001739">
    <property type="entry name" value="Methyl_CpG_DNA-bd"/>
</dbReference>
<dbReference type="Pfam" id="PF00628">
    <property type="entry name" value="PHD"/>
    <property type="match status" value="1"/>
</dbReference>
<dbReference type="Gene3D" id="2.170.270.10">
    <property type="entry name" value="SET domain"/>
    <property type="match status" value="1"/>
</dbReference>
<dbReference type="SMART" id="SM00717">
    <property type="entry name" value="SANT"/>
    <property type="match status" value="2"/>
</dbReference>
<feature type="compositionally biased region" description="Low complexity" evidence="6">
    <location>
        <begin position="199"/>
        <end position="220"/>
    </location>
</feature>
<dbReference type="InterPro" id="IPR011011">
    <property type="entry name" value="Znf_FYVE_PHD"/>
</dbReference>
<feature type="compositionally biased region" description="Basic residues" evidence="6">
    <location>
        <begin position="241"/>
        <end position="251"/>
    </location>
</feature>
<dbReference type="EC" id="2.1.1.-" evidence="13"/>
<dbReference type="SMART" id="SM00547">
    <property type="entry name" value="ZnF_RBZ"/>
    <property type="match status" value="2"/>
</dbReference>
<dbReference type="PROSITE" id="PS50982">
    <property type="entry name" value="MBD"/>
    <property type="match status" value="1"/>
</dbReference>
<feature type="domain" description="Myb-like" evidence="8">
    <location>
        <begin position="19"/>
        <end position="71"/>
    </location>
</feature>
<dbReference type="Pfam" id="PF00856">
    <property type="entry name" value="SET"/>
    <property type="match status" value="1"/>
</dbReference>
<feature type="domain" description="SET" evidence="10">
    <location>
        <begin position="1720"/>
        <end position="1842"/>
    </location>
</feature>
<proteinExistence type="predicted"/>
<feature type="compositionally biased region" description="Polar residues" evidence="6">
    <location>
        <begin position="761"/>
        <end position="787"/>
    </location>
</feature>
<dbReference type="Gene3D" id="3.30.40.10">
    <property type="entry name" value="Zinc/RING finger domain, C3HC4 (zinc finger)"/>
    <property type="match status" value="1"/>
</dbReference>
<evidence type="ECO:0000256" key="2">
    <source>
        <dbReference type="ARBA" id="ARBA00022771"/>
    </source>
</evidence>
<keyword evidence="1" id="KW-0479">Metal-binding</keyword>
<dbReference type="Proteomes" id="UP001224775">
    <property type="component" value="Unassembled WGS sequence"/>
</dbReference>
<keyword evidence="13" id="KW-0489">Methyltransferase</keyword>
<evidence type="ECO:0000259" key="12">
    <source>
        <dbReference type="PROSITE" id="PS51294"/>
    </source>
</evidence>
<feature type="domain" description="HTH myb-type" evidence="12">
    <location>
        <begin position="19"/>
        <end position="67"/>
    </location>
</feature>
<dbReference type="PANTHER" id="PTHR48442">
    <property type="entry name" value="SET DOMAIN-CONTAINING PROTEIN"/>
    <property type="match status" value="1"/>
</dbReference>
<keyword evidence="4" id="KW-0156">Chromatin regulator</keyword>
<gene>
    <name evidence="13" type="ORF">QTG54_009809</name>
</gene>
<evidence type="ECO:0000256" key="1">
    <source>
        <dbReference type="ARBA" id="ARBA00022723"/>
    </source>
</evidence>
<dbReference type="SUPFAM" id="SSF82199">
    <property type="entry name" value="SET domain"/>
    <property type="match status" value="1"/>
</dbReference>
<keyword evidence="13" id="KW-0808">Transferase</keyword>
<dbReference type="GO" id="GO:0006325">
    <property type="term" value="P:chromatin organization"/>
    <property type="evidence" value="ECO:0007669"/>
    <property type="project" value="UniProtKB-KW"/>
</dbReference>
<dbReference type="InterPro" id="IPR017930">
    <property type="entry name" value="Myb_dom"/>
</dbReference>
<feature type="compositionally biased region" description="Low complexity" evidence="6">
    <location>
        <begin position="579"/>
        <end position="598"/>
    </location>
</feature>
<feature type="region of interest" description="Disordered" evidence="6">
    <location>
        <begin position="958"/>
        <end position="988"/>
    </location>
</feature>
<feature type="region of interest" description="Disordered" evidence="6">
    <location>
        <begin position="1"/>
        <end position="26"/>
    </location>
</feature>
<evidence type="ECO:0000256" key="6">
    <source>
        <dbReference type="SAM" id="MobiDB-lite"/>
    </source>
</evidence>
<feature type="domain" description="RanBP2-type" evidence="9">
    <location>
        <begin position="1132"/>
        <end position="1163"/>
    </location>
</feature>
<feature type="compositionally biased region" description="Low complexity" evidence="6">
    <location>
        <begin position="252"/>
        <end position="283"/>
    </location>
</feature>
<evidence type="ECO:0000259" key="11">
    <source>
        <dbReference type="PROSITE" id="PS50982"/>
    </source>
</evidence>
<dbReference type="InterPro" id="IPR013083">
    <property type="entry name" value="Znf_RING/FYVE/PHD"/>
</dbReference>
<keyword evidence="3" id="KW-0862">Zinc</keyword>
<feature type="domain" description="MBD" evidence="11">
    <location>
        <begin position="399"/>
        <end position="476"/>
    </location>
</feature>
<dbReference type="GO" id="GO:0032259">
    <property type="term" value="P:methylation"/>
    <property type="evidence" value="ECO:0007669"/>
    <property type="project" value="UniProtKB-KW"/>
</dbReference>
<evidence type="ECO:0000313" key="13">
    <source>
        <dbReference type="EMBL" id="KAK1739266.1"/>
    </source>
</evidence>
<reference evidence="13" key="1">
    <citation type="submission" date="2023-06" db="EMBL/GenBank/DDBJ databases">
        <title>Survivors Of The Sea: Transcriptome response of Skeletonema marinoi to long-term dormancy.</title>
        <authorList>
            <person name="Pinder M.I.M."/>
            <person name="Kourtchenko O."/>
            <person name="Robertson E.K."/>
            <person name="Larsson T."/>
            <person name="Maumus F."/>
            <person name="Osuna-Cruz C.M."/>
            <person name="Vancaester E."/>
            <person name="Stenow R."/>
            <person name="Vandepoele K."/>
            <person name="Ploug H."/>
            <person name="Bruchert V."/>
            <person name="Godhe A."/>
            <person name="Topel M."/>
        </authorList>
    </citation>
    <scope>NUCLEOTIDE SEQUENCE</scope>
    <source>
        <strain evidence="13">R05AC</strain>
    </source>
</reference>
<dbReference type="SUPFAM" id="SSF46689">
    <property type="entry name" value="Homeodomain-like"/>
    <property type="match status" value="1"/>
</dbReference>
<dbReference type="InterPro" id="IPR053114">
    <property type="entry name" value="ATXR5/ATXR6"/>
</dbReference>
<feature type="region of interest" description="Disordered" evidence="6">
    <location>
        <begin position="542"/>
        <end position="566"/>
    </location>
</feature>
<evidence type="ECO:0000256" key="5">
    <source>
        <dbReference type="PROSITE-ProRule" id="PRU00322"/>
    </source>
</evidence>
<feature type="region of interest" description="Disordered" evidence="6">
    <location>
        <begin position="494"/>
        <end position="530"/>
    </location>
</feature>
<dbReference type="InterPro" id="IPR046341">
    <property type="entry name" value="SET_dom_sf"/>
</dbReference>
<dbReference type="GO" id="GO:0003677">
    <property type="term" value="F:DNA binding"/>
    <property type="evidence" value="ECO:0007669"/>
    <property type="project" value="InterPro"/>
</dbReference>
<dbReference type="SUPFAM" id="SSF57903">
    <property type="entry name" value="FYVE/PHD zinc finger"/>
    <property type="match status" value="1"/>
</dbReference>
<dbReference type="InterPro" id="IPR009057">
    <property type="entry name" value="Homeodomain-like_sf"/>
</dbReference>
<feature type="region of interest" description="Disordered" evidence="6">
    <location>
        <begin position="159"/>
        <end position="410"/>
    </location>
</feature>
<dbReference type="PROSITE" id="PS50199">
    <property type="entry name" value="ZF_RANBP2_2"/>
    <property type="match status" value="1"/>
</dbReference>
<feature type="domain" description="Myb-like" evidence="8">
    <location>
        <begin position="72"/>
        <end position="123"/>
    </location>
</feature>
<dbReference type="InterPro" id="IPR019786">
    <property type="entry name" value="Zinc_finger_PHD-type_CS"/>
</dbReference>
<dbReference type="GO" id="GO:0008168">
    <property type="term" value="F:methyltransferase activity"/>
    <property type="evidence" value="ECO:0007669"/>
    <property type="project" value="UniProtKB-KW"/>
</dbReference>
<dbReference type="InterPro" id="IPR019787">
    <property type="entry name" value="Znf_PHD-finger"/>
</dbReference>
<dbReference type="PANTHER" id="PTHR48442:SF1">
    <property type="entry name" value="SET DOMAIN-CONTAINING PROTEIN"/>
    <property type="match status" value="1"/>
</dbReference>
<feature type="region of interest" description="Disordered" evidence="6">
    <location>
        <begin position="761"/>
        <end position="788"/>
    </location>
</feature>
<dbReference type="InterPro" id="IPR001965">
    <property type="entry name" value="Znf_PHD"/>
</dbReference>
<dbReference type="PROSITE" id="PS01358">
    <property type="entry name" value="ZF_RANBP2_1"/>
    <property type="match status" value="1"/>
</dbReference>
<dbReference type="Gene3D" id="3.30.890.10">
    <property type="entry name" value="Methyl-cpg-binding Protein 2, Chain A"/>
    <property type="match status" value="1"/>
</dbReference>
<dbReference type="InterPro" id="IPR001876">
    <property type="entry name" value="Znf_RanBP2"/>
</dbReference>
<dbReference type="PROSITE" id="PS50016">
    <property type="entry name" value="ZF_PHD_2"/>
    <property type="match status" value="1"/>
</dbReference>
<dbReference type="PROSITE" id="PS01359">
    <property type="entry name" value="ZF_PHD_1"/>
    <property type="match status" value="1"/>
</dbReference>
<dbReference type="Pfam" id="PF13921">
    <property type="entry name" value="Myb_DNA-bind_6"/>
    <property type="match status" value="1"/>
</dbReference>
<feature type="compositionally biased region" description="Low complexity" evidence="6">
    <location>
        <begin position="15"/>
        <end position="26"/>
    </location>
</feature>
<name>A0AAD8Y3Z7_9STRA</name>
<evidence type="ECO:0000259" key="8">
    <source>
        <dbReference type="PROSITE" id="PS50090"/>
    </source>
</evidence>
<dbReference type="InterPro" id="IPR001214">
    <property type="entry name" value="SET_dom"/>
</dbReference>
<dbReference type="SMART" id="SM00249">
    <property type="entry name" value="PHD"/>
    <property type="match status" value="1"/>
</dbReference>
<dbReference type="GO" id="GO:0008270">
    <property type="term" value="F:zinc ion binding"/>
    <property type="evidence" value="ECO:0007669"/>
    <property type="project" value="UniProtKB-KW"/>
</dbReference>
<dbReference type="PROSITE" id="PS51294">
    <property type="entry name" value="HTH_MYB"/>
    <property type="match status" value="2"/>
</dbReference>
<keyword evidence="2 5" id="KW-0863">Zinc-finger</keyword>
<dbReference type="PROSITE" id="PS50090">
    <property type="entry name" value="MYB_LIKE"/>
    <property type="match status" value="2"/>
</dbReference>
<feature type="region of interest" description="Disordered" evidence="6">
    <location>
        <begin position="868"/>
        <end position="896"/>
    </location>
</feature>
<evidence type="ECO:0000259" key="9">
    <source>
        <dbReference type="PROSITE" id="PS50199"/>
    </source>
</evidence>
<evidence type="ECO:0000256" key="4">
    <source>
        <dbReference type="ARBA" id="ARBA00022853"/>
    </source>
</evidence>
<feature type="domain" description="HTH myb-type" evidence="12">
    <location>
        <begin position="72"/>
        <end position="127"/>
    </location>
</feature>
<feature type="domain" description="PHD-type" evidence="7">
    <location>
        <begin position="1506"/>
        <end position="1556"/>
    </location>
</feature>
<protein>
    <submittedName>
        <fullName evidence="13">Histone-lysine N-methyltransferase</fullName>
        <ecNumber evidence="13">2.1.1.-</ecNumber>
    </submittedName>
</protein>
<dbReference type="CDD" id="cd00167">
    <property type="entry name" value="SANT"/>
    <property type="match status" value="2"/>
</dbReference>
<dbReference type="SMART" id="SM00317">
    <property type="entry name" value="SET"/>
    <property type="match status" value="1"/>
</dbReference>
<dbReference type="EMBL" id="JATAAI010000018">
    <property type="protein sequence ID" value="KAK1739266.1"/>
    <property type="molecule type" value="Genomic_DNA"/>
</dbReference>
<dbReference type="PROSITE" id="PS50280">
    <property type="entry name" value="SET"/>
    <property type="match status" value="1"/>
</dbReference>
<dbReference type="CDD" id="cd15545">
    <property type="entry name" value="PHD_BAZ2A_like"/>
    <property type="match status" value="1"/>
</dbReference>
<feature type="compositionally biased region" description="Low complexity" evidence="6">
    <location>
        <begin position="975"/>
        <end position="985"/>
    </location>
</feature>
<dbReference type="InterPro" id="IPR001005">
    <property type="entry name" value="SANT/Myb"/>
</dbReference>
<dbReference type="Pfam" id="PF01429">
    <property type="entry name" value="MBD"/>
    <property type="match status" value="1"/>
</dbReference>
<comment type="caution">
    <text evidence="13">The sequence shown here is derived from an EMBL/GenBank/DDBJ whole genome shotgun (WGS) entry which is preliminary data.</text>
</comment>
<organism evidence="13 14">
    <name type="scientific">Skeletonema marinoi</name>
    <dbReference type="NCBI Taxonomy" id="267567"/>
    <lineage>
        <taxon>Eukaryota</taxon>
        <taxon>Sar</taxon>
        <taxon>Stramenopiles</taxon>
        <taxon>Ochrophyta</taxon>
        <taxon>Bacillariophyta</taxon>
        <taxon>Coscinodiscophyceae</taxon>
        <taxon>Thalassiosirophycidae</taxon>
        <taxon>Thalassiosirales</taxon>
        <taxon>Skeletonemataceae</taxon>
        <taxon>Skeletonema</taxon>
        <taxon>Skeletonema marinoi-dohrnii complex</taxon>
    </lineage>
</organism>
<evidence type="ECO:0000259" key="10">
    <source>
        <dbReference type="PROSITE" id="PS50280"/>
    </source>
</evidence>
<feature type="compositionally biased region" description="Acidic residues" evidence="6">
    <location>
        <begin position="382"/>
        <end position="394"/>
    </location>
</feature>
<keyword evidence="14" id="KW-1185">Reference proteome</keyword>
<evidence type="ECO:0000313" key="14">
    <source>
        <dbReference type="Proteomes" id="UP001224775"/>
    </source>
</evidence>
<sequence>MSTTIPELSSPEKGSNTNSPPLSSLSWTPAQDAALLTQVTLQGPKKWSRIASAISTTHNGKQCRERWVNVVDPSIRRGPWTEEEDRIILQCVRDGMESKWSQIAKLLAGRTDNNIKNHWNTRKKKVVGFIKERGGRGIEFLKEEEHFEECLRLFRREERNGRRRGRSATRSSLEELESKKKSSKKKKSPSPCLRTNGGRSSRSLSSSASPTRRTRSSSSPSRRRSSPRKSTEMKDVLQLQRRSHLPAKKKSPSPSLRSNGGRSSRSLSSSASPTRRTRSSSSPSRRRSSPRKSAEKKDVSLLLYNSPFALSSPSPSPIRRSSRKNKNSGVETTFAMFDGDDDDDSSVTNATPSPRRRSPRKLLADDVASNVASMPTAHDSSCDSESESDSDSDSEQQQPQKQPPHPSWLPSNWKYEVIQRRYASRSASADTYYYYSPKCGLRFRSKAEVQKFLHCLEALGDGGGKKGEDDDGQDEMDAYDLFSGSFSEAKWKKRSRSIVSEKKRQSPRFHRKRGYDGGEDNDLLARSTRKNRNVPRRRYCDIEWDSSPDSGGGGSSPAAAVKDSVSSRSVGVKPDFIASSSLRSSSRPQRGTTAAAGKRGARGRPKKEVSLGDVGYTFRKKFNEGWFTGKVVKIRPCAAHDKDRRCLYEDGDEEDLSLEELKILASLDPTLVGFDSADDISASNLPKPANGKVYTKMEALQIITKFPKKNQIASGPDYCDGGSVDRNLYKYVQKYEAGIPITSEWLVSTKHKDVDLIVRDSNQPLSNPIQPRSYSNQRRRTNPNQLSRDLASKLDEYLEIDKNKKWYKMFEKLKAFKSMHGTANIYSKTPGADEELKGWLKQMRFHCRKFSPVNHVRRSAQKREFVPDEVISQTPPASMPSRKRTRVSAAKEPSPEDQEVILLDSLNDVPLDKTAESTLHSNLQTLGGVDCDDECDSDVNSDEQGEDNEWLHRVASLLTTEKPTKGQKRPPSVPPSRSISSITSTSPPPTWVTAVPDAVTSNQFKPPEVVPAAQLKSIYPASSATGSTMDRAASGDEKKKRNLVDNIFYWICSCDTVNKYRSMECSSCNGDKNANSKRSLMLEKAEKAVDSDKVQLVQEASHYIPAIDRQAIPDKVIAYLLQEKIPVPSNELDDYFYWLCGSCTMKNSYSRSNCTACLQPKSALADDSSLLAIAREAAEKSKTVKEAIALIPEKDRRAIPEAIMDGLKSRIAAQGNTGDDCSSGIARGINKINEYFPTFLTGIHDKVVNNLNWSVNCIEDSILCGENKPFPLGLKVRKFFLGYGFHDGRIVKIVRKKLVDKEAKEQRPVLVYRIVYNDGDQEDFLHHEISSLRQVFDQANVSPEASSSIQIPPGTCFELKTGNTVTVVSHKTSQVFRNQEEGDRLVVEFENSSKEAEVDLLKFQLAVVRKIDSSNSRGINRDAPFLEWPRHGHGLVNGSSQSDEYDIGEGLTLSRQLYKSTNKNDVVSTFTSSAIDNPRDARPGVKVRMWDPAECFNHLSYDPYAATVCEFCGVDNNANQVVICDKCHCGFHTYCLRPVMVNIPRGDWLCSACSGSSNSVPFEVYKNGINQQDVMSFLGLPYQKATRFFNEHAEAIDLFKEKSKTATKQRALSLQITSKYVTFEVGSIKFIRAPENSDWRLPVPLLTKKEWATSLSTIVAAMKYCGMVDYSADLLYPSIGHATEEMNNPDLDVDKIHPMSKRNMEIFKAFNHNIKHGVFPPVRVVYDENMGFNIEALAPIQKYTLVGEYTGDVVTVDRSGTSNSDSLMLLLQTEDPESSLIIDPTQAGNYSRFFSGINNRNLLSKRKANVRTRRFAMDGKIHVALFTSRDVEAGEILSYDYNAGHQGKCVEEWAKAGFYDTSNFF</sequence>
<dbReference type="InterPro" id="IPR016177">
    <property type="entry name" value="DNA-bd_dom_sf"/>
</dbReference>
<feature type="region of interest" description="Disordered" evidence="6">
    <location>
        <begin position="578"/>
        <end position="607"/>
    </location>
</feature>
<evidence type="ECO:0000256" key="3">
    <source>
        <dbReference type="ARBA" id="ARBA00022833"/>
    </source>
</evidence>
<accession>A0AAD8Y3Z7</accession>